<organism evidence="1 2">
    <name type="scientific">Dipteronia sinensis</name>
    <dbReference type="NCBI Taxonomy" id="43782"/>
    <lineage>
        <taxon>Eukaryota</taxon>
        <taxon>Viridiplantae</taxon>
        <taxon>Streptophyta</taxon>
        <taxon>Embryophyta</taxon>
        <taxon>Tracheophyta</taxon>
        <taxon>Spermatophyta</taxon>
        <taxon>Magnoliopsida</taxon>
        <taxon>eudicotyledons</taxon>
        <taxon>Gunneridae</taxon>
        <taxon>Pentapetalae</taxon>
        <taxon>rosids</taxon>
        <taxon>malvids</taxon>
        <taxon>Sapindales</taxon>
        <taxon>Sapindaceae</taxon>
        <taxon>Hippocastanoideae</taxon>
        <taxon>Acereae</taxon>
        <taxon>Dipteronia</taxon>
    </lineage>
</organism>
<dbReference type="AlphaFoldDB" id="A0AAD9ZPD0"/>
<evidence type="ECO:0000313" key="1">
    <source>
        <dbReference type="EMBL" id="KAK3185145.1"/>
    </source>
</evidence>
<reference evidence="1" key="1">
    <citation type="journal article" date="2023" name="Plant J.">
        <title>Genome sequences and population genomics provide insights into the demographic history, inbreeding, and mutation load of two 'living fossil' tree species of Dipteronia.</title>
        <authorList>
            <person name="Feng Y."/>
            <person name="Comes H.P."/>
            <person name="Chen J."/>
            <person name="Zhu S."/>
            <person name="Lu R."/>
            <person name="Zhang X."/>
            <person name="Li P."/>
            <person name="Qiu J."/>
            <person name="Olsen K.M."/>
            <person name="Qiu Y."/>
        </authorList>
    </citation>
    <scope>NUCLEOTIDE SEQUENCE</scope>
    <source>
        <strain evidence="1">NBL</strain>
    </source>
</reference>
<dbReference type="EMBL" id="JANJYJ010000010">
    <property type="protein sequence ID" value="KAK3185145.1"/>
    <property type="molecule type" value="Genomic_DNA"/>
</dbReference>
<name>A0AAD9ZPD0_9ROSI</name>
<keyword evidence="2" id="KW-1185">Reference proteome</keyword>
<sequence length="182" mass="21549">MWMKHKEFVELVQNSWQSQRTSVVEKIRKLNGILKNWNKDKFGNIFHNKRRLLAMINGIQNCLSKRPSQYLSTLEETLVKEYQDILEQEEIFWQQKSRNYIGELKSEAVSYFFKLFEEKHIVDMYSQLPLLFPKLNEMDLDCLSSTVSEQDIKHSLFNIGGIKAPELDGFPAIFFQKFLNSC</sequence>
<proteinExistence type="predicted"/>
<dbReference type="Proteomes" id="UP001281410">
    <property type="component" value="Unassembled WGS sequence"/>
</dbReference>
<evidence type="ECO:0000313" key="2">
    <source>
        <dbReference type="Proteomes" id="UP001281410"/>
    </source>
</evidence>
<comment type="caution">
    <text evidence="1">The sequence shown here is derived from an EMBL/GenBank/DDBJ whole genome shotgun (WGS) entry which is preliminary data.</text>
</comment>
<protein>
    <submittedName>
        <fullName evidence="1">Uncharacterized protein</fullName>
    </submittedName>
</protein>
<accession>A0AAD9ZPD0</accession>
<gene>
    <name evidence="1" type="ORF">Dsin_032431</name>
</gene>